<evidence type="ECO:0000256" key="18">
    <source>
        <dbReference type="ARBA" id="ARBA00041779"/>
    </source>
</evidence>
<comment type="subcellular location">
    <subcellularLocation>
        <location evidence="2">Mitochondrion inner membrane</location>
    </subcellularLocation>
</comment>
<dbReference type="GO" id="GO:0020037">
    <property type="term" value="F:heme binding"/>
    <property type="evidence" value="ECO:0007669"/>
    <property type="project" value="InterPro"/>
</dbReference>
<accession>A0A4D5R9E5</accession>
<evidence type="ECO:0000256" key="3">
    <source>
        <dbReference type="ARBA" id="ARBA00006488"/>
    </source>
</evidence>
<evidence type="ECO:0000313" key="22">
    <source>
        <dbReference type="EMBL" id="MIC88681.1"/>
    </source>
</evidence>
<dbReference type="InterPro" id="IPR002326">
    <property type="entry name" value="Cyt_c1"/>
</dbReference>
<dbReference type="Gene3D" id="1.20.5.100">
    <property type="entry name" value="Cytochrome c1, transmembrane anchor, C-terminal"/>
    <property type="match status" value="1"/>
</dbReference>
<evidence type="ECO:0000256" key="9">
    <source>
        <dbReference type="ARBA" id="ARBA00022792"/>
    </source>
</evidence>
<dbReference type="GO" id="GO:0046872">
    <property type="term" value="F:metal ion binding"/>
    <property type="evidence" value="ECO:0007669"/>
    <property type="project" value="UniProtKB-KW"/>
</dbReference>
<name>A0A4D5R9E5_SCOVI</name>
<organism evidence="22">
    <name type="scientific">Scolopendra viridis</name>
    <name type="common">Giant centipede</name>
    <dbReference type="NCBI Taxonomy" id="118503"/>
    <lineage>
        <taxon>Eukaryota</taxon>
        <taxon>Metazoa</taxon>
        <taxon>Ecdysozoa</taxon>
        <taxon>Arthropoda</taxon>
        <taxon>Myriapoda</taxon>
        <taxon>Chilopoda</taxon>
        <taxon>Pleurostigmophora</taxon>
        <taxon>Scolopendromorpha</taxon>
        <taxon>Scolopendridae</taxon>
        <taxon>Scolopendra</taxon>
    </lineage>
</organism>
<evidence type="ECO:0000256" key="4">
    <source>
        <dbReference type="ARBA" id="ARBA00022448"/>
    </source>
</evidence>
<evidence type="ECO:0000256" key="1">
    <source>
        <dbReference type="ARBA" id="ARBA00002555"/>
    </source>
</evidence>
<feature type="binding site" description="covalent" evidence="21">
    <location>
        <position position="224"/>
    </location>
    <ligand>
        <name>heme c</name>
        <dbReference type="ChEBI" id="CHEBI:61717"/>
    </ligand>
</feature>
<comment type="subunit">
    <text evidence="19">Component of the ubiquinol-cytochrome c oxidoreductase (cytochrome b-c1 complex, complex III, CIII), a multisubunit enzyme composed of 11 subunits. The complex is composed of 3 respiratory subunits cytochrome b, cytochrome c1 and Rieske protein UQCRFS1, 2 core protein subunits UQCRC1/QCR1 and UQCRC2/QCR2, and 6 low-molecular weight protein subunits UQCRH/QCR6, UQCRB/QCR7, UQCRQ/QCR8, UQCR10/QCR9, UQCR11/QCR10 and subunit 9, the cleavage product of Rieske protein UQCRFS1. The complex exists as an obligatory dimer and forms supercomplexes (SCs) in the inner mitochondrial membrane with NADH-ubiquinone oxidoreductase (complex I, CI) and cytochrome c oxidase (complex IV, CIV), resulting in different assemblies (supercomplex SCI(1)III(2)IV(1) and megacomplex MCI(2)III(2)IV(2)). Interacts with FLVCR2; this interaction occurs in the absence of heme and is disrupted upon heme binding.</text>
</comment>
<keyword evidence="7" id="KW-0812">Transmembrane</keyword>
<evidence type="ECO:0000256" key="17">
    <source>
        <dbReference type="ARBA" id="ARBA00041724"/>
    </source>
</evidence>
<keyword evidence="11" id="KW-1133">Transmembrane helix</keyword>
<dbReference type="InterPro" id="IPR036909">
    <property type="entry name" value="Cyt_c-like_dom_sf"/>
</dbReference>
<keyword evidence="10" id="KW-0249">Electron transport</keyword>
<evidence type="ECO:0000256" key="12">
    <source>
        <dbReference type="ARBA" id="ARBA00023004"/>
    </source>
</evidence>
<keyword evidence="4" id="KW-0813">Transport</keyword>
<keyword evidence="12 21" id="KW-0408">Iron</keyword>
<evidence type="ECO:0000256" key="14">
    <source>
        <dbReference type="ARBA" id="ARBA00023136"/>
    </source>
</evidence>
<dbReference type="FunFam" id="1.20.5.100:FF:000003">
    <property type="entry name" value="Cytochrome c1, heme protein, mitochondrial"/>
    <property type="match status" value="1"/>
</dbReference>
<evidence type="ECO:0000256" key="20">
    <source>
        <dbReference type="ARBA" id="ARBA00079825"/>
    </source>
</evidence>
<evidence type="ECO:0000256" key="5">
    <source>
        <dbReference type="ARBA" id="ARBA00022617"/>
    </source>
</evidence>
<comment type="function">
    <text evidence="1">Electron carrier protein. The oxidized form of the cytochrome c heme group can accept an electron from the heme group of the cytochrome c1 subunit of cytochrome reductase. Cytochrome c then transfers this electron to the cytochrome oxidase complex, the final protein carrier in the mitochondrial electron-transport chain.</text>
</comment>
<dbReference type="PANTHER" id="PTHR10266:SF3">
    <property type="entry name" value="CYTOCHROME C1, HEME PROTEIN, MITOCHONDRIAL"/>
    <property type="match status" value="1"/>
</dbReference>
<dbReference type="GO" id="GO:0006122">
    <property type="term" value="P:mitochondrial electron transport, ubiquinol to cytochrome c"/>
    <property type="evidence" value="ECO:0007669"/>
    <property type="project" value="TreeGrafter"/>
</dbReference>
<dbReference type="Gene3D" id="1.10.760.10">
    <property type="entry name" value="Cytochrome c-like domain"/>
    <property type="match status" value="1"/>
</dbReference>
<evidence type="ECO:0000256" key="16">
    <source>
        <dbReference type="ARBA" id="ARBA00041262"/>
    </source>
</evidence>
<feature type="binding site" description="axial binding residue" evidence="21">
    <location>
        <position position="105"/>
    </location>
    <ligand>
        <name>heme c</name>
        <dbReference type="ChEBI" id="CHEBI:61717"/>
    </ligand>
    <ligandPart>
        <name>Fe</name>
        <dbReference type="ChEBI" id="CHEBI:18248"/>
    </ligandPart>
</feature>
<keyword evidence="14" id="KW-0472">Membrane</keyword>
<dbReference type="PANTHER" id="PTHR10266">
    <property type="entry name" value="CYTOCHROME C1"/>
    <property type="match status" value="1"/>
</dbReference>
<sequence length="307" mass="34287">MAAAVGRLPKYSLLRVANGSYYQQASLSTFRDLSLGRKLIYTAATVLTGGAAGLVYALNQAVKAEGLELHPPKYPWNHNGIISALDHRSIRRGYEVYKNVCAACHSMRFMAYRHLIGVSHTEAEAKAEAEEIQVLDGPNEAGEMFLRPGKLFDRFPNPYPNEEAARAANTGAYPPDLTLIVLARHGGEDYIFSLLTGYCDPPAGIEMREGLHYNPYFPGSAIGMAQALYNEVIEYSDGTPATASQLAKDVCTFLKWAGEPEFDDRKRLFIKVTFVMSLLTAITWYYKRHVWSSLKTRKFAFRQVTKK</sequence>
<comment type="cofactor">
    <cofactor evidence="21">
        <name>heme c</name>
        <dbReference type="ChEBI" id="CHEBI:61717"/>
    </cofactor>
    <text evidence="21">Binds 1 heme c group covalently per subunit.</text>
</comment>
<dbReference type="Pfam" id="PF02167">
    <property type="entry name" value="Cytochrom_C1"/>
    <property type="match status" value="1"/>
</dbReference>
<evidence type="ECO:0000256" key="10">
    <source>
        <dbReference type="ARBA" id="ARBA00022982"/>
    </source>
</evidence>
<feature type="binding site" description="covalent" evidence="21">
    <location>
        <position position="101"/>
    </location>
    <ligand>
        <name>heme c</name>
        <dbReference type="ChEBI" id="CHEBI:61717"/>
    </ligand>
</feature>
<proteinExistence type="inferred from homology"/>
<evidence type="ECO:0000256" key="8">
    <source>
        <dbReference type="ARBA" id="ARBA00022723"/>
    </source>
</evidence>
<dbReference type="SUPFAM" id="SSF81496">
    <property type="entry name" value="Cytochrome c1 subunit of cytochrome bc1 complex (Ubiquinol-cytochrome c reductase), transmembrane anchor"/>
    <property type="match status" value="1"/>
</dbReference>
<keyword evidence="13" id="KW-0496">Mitochondrion</keyword>
<keyword evidence="9" id="KW-0999">Mitochondrion inner membrane</keyword>
<dbReference type="SUPFAM" id="SSF46626">
    <property type="entry name" value="Cytochrome c"/>
    <property type="match status" value="1"/>
</dbReference>
<dbReference type="PRINTS" id="PR00603">
    <property type="entry name" value="CYTOCHROMEC1"/>
</dbReference>
<reference evidence="22" key="1">
    <citation type="journal article" date="2018" name="Toxicon">
        <title>Venom-gland transcriptomics and venom proteomics of the giant Florida blue centipede, Scolopendra viridis.</title>
        <authorList>
            <person name="Ward M.J."/>
            <person name="Rokyta D.R."/>
        </authorList>
    </citation>
    <scope>NUCLEOTIDE SEQUENCE</scope>
    <source>
        <tissue evidence="22">Venom gland</tissue>
    </source>
</reference>
<evidence type="ECO:0000256" key="6">
    <source>
        <dbReference type="ARBA" id="ARBA00022660"/>
    </source>
</evidence>
<keyword evidence="8 21" id="KW-0479">Metal-binding</keyword>
<evidence type="ECO:0000256" key="11">
    <source>
        <dbReference type="ARBA" id="ARBA00022989"/>
    </source>
</evidence>
<keyword evidence="6" id="KW-0679">Respiratory chain</keyword>
<protein>
    <recommendedName>
        <fullName evidence="15">Cytochrome c1, heme protein, mitochondrial</fullName>
    </recommendedName>
    <alternativeName>
        <fullName evidence="18">Complex III subunit 4</fullName>
    </alternativeName>
    <alternativeName>
        <fullName evidence="17">Complex III subunit IV</fullName>
    </alternativeName>
    <alternativeName>
        <fullName evidence="16">Cytochrome b-c1 complex subunit 4</fullName>
    </alternativeName>
    <alternativeName>
        <fullName evidence="20">Ubiquinol-cytochrome-c reductase complex cytochrome c1 subunit</fullName>
    </alternativeName>
</protein>
<comment type="similarity">
    <text evidence="3">Belongs to the cytochrome c family.</text>
</comment>
<dbReference type="FunFam" id="1.10.760.10:FF:000002">
    <property type="entry name" value="Cytochrome c1, heme protein"/>
    <property type="match status" value="1"/>
</dbReference>
<dbReference type="GO" id="GO:0009055">
    <property type="term" value="F:electron transfer activity"/>
    <property type="evidence" value="ECO:0007669"/>
    <property type="project" value="InterPro"/>
</dbReference>
<evidence type="ECO:0000256" key="2">
    <source>
        <dbReference type="ARBA" id="ARBA00004273"/>
    </source>
</evidence>
<evidence type="ECO:0000256" key="7">
    <source>
        <dbReference type="ARBA" id="ARBA00022692"/>
    </source>
</evidence>
<evidence type="ECO:0000256" key="21">
    <source>
        <dbReference type="PIRSR" id="PIRSR602326-1"/>
    </source>
</evidence>
<dbReference type="InterPro" id="IPR021157">
    <property type="entry name" value="Cyt_c1_TM_anchor_C"/>
</dbReference>
<evidence type="ECO:0000256" key="15">
    <source>
        <dbReference type="ARBA" id="ARBA00040084"/>
    </source>
</evidence>
<dbReference type="AlphaFoldDB" id="A0A4D5R9E5"/>
<evidence type="ECO:0000256" key="13">
    <source>
        <dbReference type="ARBA" id="ARBA00023128"/>
    </source>
</evidence>
<feature type="binding site" description="covalent" evidence="21">
    <location>
        <position position="104"/>
    </location>
    <ligand>
        <name>heme c</name>
        <dbReference type="ChEBI" id="CHEBI:61717"/>
    </ligand>
</feature>
<evidence type="ECO:0000256" key="19">
    <source>
        <dbReference type="ARBA" id="ARBA00062753"/>
    </source>
</evidence>
<keyword evidence="5 21" id="KW-0349">Heme</keyword>
<dbReference type="EMBL" id="GGNE01000140">
    <property type="protein sequence ID" value="MIC88681.1"/>
    <property type="molecule type" value="Transcribed_RNA"/>
</dbReference>
<dbReference type="GO" id="GO:0005743">
    <property type="term" value="C:mitochondrial inner membrane"/>
    <property type="evidence" value="ECO:0007669"/>
    <property type="project" value="UniProtKB-SubCell"/>
</dbReference>